<evidence type="ECO:0000256" key="4">
    <source>
        <dbReference type="ARBA" id="ARBA00022723"/>
    </source>
</evidence>
<reference evidence="9" key="1">
    <citation type="submission" date="2020-10" db="EMBL/GenBank/DDBJ databases">
        <authorList>
            <person name="Gilroy R."/>
        </authorList>
    </citation>
    <scope>NUCLEOTIDE SEQUENCE</scope>
    <source>
        <strain evidence="9">ChiSjej4B22-9803</strain>
    </source>
</reference>
<feature type="binding site" evidence="8">
    <location>
        <position position="211"/>
    </location>
    <ligand>
        <name>Zn(2+)</name>
        <dbReference type="ChEBI" id="CHEBI:29105"/>
        <label>1</label>
    </ligand>
</feature>
<feature type="binding site" evidence="8">
    <location>
        <position position="59"/>
    </location>
    <ligand>
        <name>Zn(2+)</name>
        <dbReference type="ChEBI" id="CHEBI:29105"/>
        <label>1</label>
    </ligand>
</feature>
<evidence type="ECO:0000313" key="10">
    <source>
        <dbReference type="Proteomes" id="UP000824111"/>
    </source>
</evidence>
<dbReference type="Gene3D" id="3.40.630.10">
    <property type="entry name" value="Zn peptidases"/>
    <property type="match status" value="1"/>
</dbReference>
<dbReference type="Pfam" id="PF05343">
    <property type="entry name" value="Peptidase_M42"/>
    <property type="match status" value="1"/>
</dbReference>
<keyword evidence="4 8" id="KW-0479">Metal-binding</keyword>
<evidence type="ECO:0000256" key="2">
    <source>
        <dbReference type="ARBA" id="ARBA00022438"/>
    </source>
</evidence>
<feature type="binding site" evidence="8">
    <location>
        <position position="159"/>
    </location>
    <ligand>
        <name>Zn(2+)</name>
        <dbReference type="ChEBI" id="CHEBI:29105"/>
        <label>1</label>
    </ligand>
</feature>
<dbReference type="SUPFAM" id="SSF53187">
    <property type="entry name" value="Zn-dependent exopeptidases"/>
    <property type="match status" value="1"/>
</dbReference>
<dbReference type="AlphaFoldDB" id="A0A9D1LVG5"/>
<keyword evidence="5" id="KW-0378">Hydrolase</keyword>
<feature type="active site" description="Proton acceptor" evidence="7">
    <location>
        <position position="188"/>
    </location>
</feature>
<dbReference type="GO" id="GO:0004177">
    <property type="term" value="F:aminopeptidase activity"/>
    <property type="evidence" value="ECO:0007669"/>
    <property type="project" value="UniProtKB-UniRule"/>
</dbReference>
<comment type="caution">
    <text evidence="9">The sequence shown here is derived from an EMBL/GenBank/DDBJ whole genome shotgun (WGS) entry which is preliminary data.</text>
</comment>
<feature type="binding site" evidence="8">
    <location>
        <position position="297"/>
    </location>
    <ligand>
        <name>Zn(2+)</name>
        <dbReference type="ChEBI" id="CHEBI:29105"/>
        <label>2</label>
    </ligand>
</feature>
<keyword evidence="2" id="KW-0031">Aminopeptidase</keyword>
<dbReference type="SUPFAM" id="SSF101821">
    <property type="entry name" value="Aminopeptidase/glucanase lid domain"/>
    <property type="match status" value="1"/>
</dbReference>
<evidence type="ECO:0000256" key="5">
    <source>
        <dbReference type="ARBA" id="ARBA00022801"/>
    </source>
</evidence>
<evidence type="ECO:0000256" key="6">
    <source>
        <dbReference type="PIRNR" id="PIRNR001123"/>
    </source>
</evidence>
<proteinExistence type="inferred from homology"/>
<evidence type="ECO:0000256" key="1">
    <source>
        <dbReference type="ARBA" id="ARBA00006272"/>
    </source>
</evidence>
<dbReference type="GO" id="GO:0046872">
    <property type="term" value="F:metal ion binding"/>
    <property type="evidence" value="ECO:0007669"/>
    <property type="project" value="UniProtKB-UniRule"/>
</dbReference>
<dbReference type="GO" id="GO:0006508">
    <property type="term" value="P:proteolysis"/>
    <property type="evidence" value="ECO:0007669"/>
    <property type="project" value="UniProtKB-KW"/>
</dbReference>
<evidence type="ECO:0000256" key="3">
    <source>
        <dbReference type="ARBA" id="ARBA00022670"/>
    </source>
</evidence>
<dbReference type="InterPro" id="IPR008007">
    <property type="entry name" value="Peptidase_M42"/>
</dbReference>
<feature type="binding site" evidence="8">
    <location>
        <position position="159"/>
    </location>
    <ligand>
        <name>Zn(2+)</name>
        <dbReference type="ChEBI" id="CHEBI:29105"/>
        <label>2</label>
    </ligand>
</feature>
<dbReference type="CDD" id="cd05656">
    <property type="entry name" value="M42_Frv"/>
    <property type="match status" value="1"/>
</dbReference>
<dbReference type="PANTHER" id="PTHR32481:SF0">
    <property type="entry name" value="AMINOPEPTIDASE YPDE-RELATED"/>
    <property type="match status" value="1"/>
</dbReference>
<name>A0A9D1LVG5_9FIRM</name>
<dbReference type="PANTHER" id="PTHR32481">
    <property type="entry name" value="AMINOPEPTIDASE"/>
    <property type="match status" value="1"/>
</dbReference>
<dbReference type="EMBL" id="DVND01000139">
    <property type="protein sequence ID" value="HIU48766.1"/>
    <property type="molecule type" value="Genomic_DNA"/>
</dbReference>
<dbReference type="PIRSF" id="PIRSF001123">
    <property type="entry name" value="PepA_GA"/>
    <property type="match status" value="1"/>
</dbReference>
<sequence length="321" mass="34952">MELLEQLTQTDGVSGREKHICGVISNEILPYVDEVYTDALGNLIAHKKGTGKKILFAAHMDEIGVIVTFIDDNGFLRFSNVGGLYREHLLYRKVRFENGVIGVIGSEEHNKEHKLSKLYIDIGANSREEAEQTVSIGDTAAFIGDLRQINNKVISKALDDRIGCYALIQAAREVQRKNDLYFCFTVQEEVGLRGAKTVAHDIEPDFAVAVDVTDTGDTPKAPEMAVGLGKGAAVKVMDRSVLCDVQVRTALVALAKKQGIPYQLEVMTDGGTDAGALSLTRSGIKTGGISIPCRYVHSPAEMVDLEDVHHAVQLIRAFAAQ</sequence>
<dbReference type="InterPro" id="IPR051464">
    <property type="entry name" value="Peptidase_M42_aminopept"/>
</dbReference>
<gene>
    <name evidence="9" type="ORF">IAB04_05335</name>
</gene>
<reference evidence="9" key="2">
    <citation type="journal article" date="2021" name="PeerJ">
        <title>Extensive microbial diversity within the chicken gut microbiome revealed by metagenomics and culture.</title>
        <authorList>
            <person name="Gilroy R."/>
            <person name="Ravi A."/>
            <person name="Getino M."/>
            <person name="Pursley I."/>
            <person name="Horton D.L."/>
            <person name="Alikhan N.F."/>
            <person name="Baker D."/>
            <person name="Gharbi K."/>
            <person name="Hall N."/>
            <person name="Watson M."/>
            <person name="Adriaenssens E.M."/>
            <person name="Foster-Nyarko E."/>
            <person name="Jarju S."/>
            <person name="Secka A."/>
            <person name="Antonio M."/>
            <person name="Oren A."/>
            <person name="Chaudhuri R.R."/>
            <person name="La Ragione R."/>
            <person name="Hildebrand F."/>
            <person name="Pallen M.J."/>
        </authorList>
    </citation>
    <scope>NUCLEOTIDE SEQUENCE</scope>
    <source>
        <strain evidence="9">ChiSjej4B22-9803</strain>
    </source>
</reference>
<dbReference type="Gene3D" id="2.40.30.40">
    <property type="entry name" value="Peptidase M42, domain 2"/>
    <property type="match status" value="1"/>
</dbReference>
<keyword evidence="3" id="KW-0645">Protease</keyword>
<evidence type="ECO:0000256" key="7">
    <source>
        <dbReference type="PIRSR" id="PIRSR001123-1"/>
    </source>
</evidence>
<evidence type="ECO:0000313" key="9">
    <source>
        <dbReference type="EMBL" id="HIU48766.1"/>
    </source>
</evidence>
<comment type="similarity">
    <text evidence="1 6">Belongs to the peptidase M42 family.</text>
</comment>
<organism evidence="9 10">
    <name type="scientific">Candidatus Avimonoglobus intestinipullorum</name>
    <dbReference type="NCBI Taxonomy" id="2840699"/>
    <lineage>
        <taxon>Bacteria</taxon>
        <taxon>Bacillati</taxon>
        <taxon>Bacillota</taxon>
        <taxon>Clostridia</taxon>
        <taxon>Eubacteriales</taxon>
        <taxon>Candidatus Avimonoglobus</taxon>
    </lineage>
</organism>
<feature type="binding site" evidence="8">
    <location>
        <position position="189"/>
    </location>
    <ligand>
        <name>Zn(2+)</name>
        <dbReference type="ChEBI" id="CHEBI:29105"/>
        <label>2</label>
    </ligand>
</feature>
<protein>
    <submittedName>
        <fullName evidence="9">M42 family metallopeptidase</fullName>
    </submittedName>
</protein>
<comment type="cofactor">
    <cofactor evidence="8">
        <name>a divalent metal cation</name>
        <dbReference type="ChEBI" id="CHEBI:60240"/>
    </cofactor>
    <text evidence="8">Binds 2 divalent metal cations per subunit.</text>
</comment>
<evidence type="ECO:0000256" key="8">
    <source>
        <dbReference type="PIRSR" id="PIRSR001123-2"/>
    </source>
</evidence>
<dbReference type="InterPro" id="IPR023367">
    <property type="entry name" value="Peptidase_M42_dom2"/>
</dbReference>
<dbReference type="Proteomes" id="UP000824111">
    <property type="component" value="Unassembled WGS sequence"/>
</dbReference>
<accession>A0A9D1LVG5</accession>